<proteinExistence type="predicted"/>
<reference evidence="1" key="1">
    <citation type="submission" date="2021-02" db="EMBL/GenBank/DDBJ databases">
        <authorList>
            <consortium name="DOE Joint Genome Institute"/>
            <person name="Ahrendt S."/>
            <person name="Looney B.P."/>
            <person name="Miyauchi S."/>
            <person name="Morin E."/>
            <person name="Drula E."/>
            <person name="Courty P.E."/>
            <person name="Chicoki N."/>
            <person name="Fauchery L."/>
            <person name="Kohler A."/>
            <person name="Kuo A."/>
            <person name="Labutti K."/>
            <person name="Pangilinan J."/>
            <person name="Lipzen A."/>
            <person name="Riley R."/>
            <person name="Andreopoulos W."/>
            <person name="He G."/>
            <person name="Johnson J."/>
            <person name="Barry K.W."/>
            <person name="Grigoriev I.V."/>
            <person name="Nagy L."/>
            <person name="Hibbett D."/>
            <person name="Henrissat B."/>
            <person name="Matheny P.B."/>
            <person name="Labbe J."/>
            <person name="Martin F."/>
        </authorList>
    </citation>
    <scope>NUCLEOTIDE SEQUENCE</scope>
    <source>
        <strain evidence="1">FP105234-sp</strain>
    </source>
</reference>
<name>A0ACB8RKB5_9AGAM</name>
<comment type="caution">
    <text evidence="1">The sequence shown here is derived from an EMBL/GenBank/DDBJ whole genome shotgun (WGS) entry which is preliminary data.</text>
</comment>
<reference evidence="1" key="2">
    <citation type="journal article" date="2022" name="New Phytol.">
        <title>Evolutionary transition to the ectomycorrhizal habit in the genomes of a hyperdiverse lineage of mushroom-forming fungi.</title>
        <authorList>
            <person name="Looney B."/>
            <person name="Miyauchi S."/>
            <person name="Morin E."/>
            <person name="Drula E."/>
            <person name="Courty P.E."/>
            <person name="Kohler A."/>
            <person name="Kuo A."/>
            <person name="LaButti K."/>
            <person name="Pangilinan J."/>
            <person name="Lipzen A."/>
            <person name="Riley R."/>
            <person name="Andreopoulos W."/>
            <person name="He G."/>
            <person name="Johnson J."/>
            <person name="Nolan M."/>
            <person name="Tritt A."/>
            <person name="Barry K.W."/>
            <person name="Grigoriev I.V."/>
            <person name="Nagy L.G."/>
            <person name="Hibbett D."/>
            <person name="Henrissat B."/>
            <person name="Matheny P.B."/>
            <person name="Labbe J."/>
            <person name="Martin F.M."/>
        </authorList>
    </citation>
    <scope>NUCLEOTIDE SEQUENCE</scope>
    <source>
        <strain evidence="1">FP105234-sp</strain>
    </source>
</reference>
<gene>
    <name evidence="1" type="ORF">FA95DRAFT_1496718</name>
</gene>
<feature type="non-terminal residue" evidence="1">
    <location>
        <position position="1"/>
    </location>
</feature>
<dbReference type="Proteomes" id="UP000814033">
    <property type="component" value="Unassembled WGS sequence"/>
</dbReference>
<protein>
    <submittedName>
        <fullName evidence="1">Uncharacterized protein</fullName>
    </submittedName>
</protein>
<sequence>VFAISMMAFTRNSATNLLPILLGLFMEIGGTSTRVISTLSNAGVCVSTTTIERLKMILSDDAKAFAKELMQSKGRWYIIFDNINIYLRKFQQRLFNKNSMIHATNAVVIALPDALPGAEDLKAKLDNRGKRHLATGRDIVPSTDDMDKMFGSFEGLVARFILAYCPGSDGWKSTVREEIKLRAEGKMASDRPLPPKKTDTRPLGVFDVNEGSKWGIVNMLKALQERSGLTEDGWAGKVRIVAGDWLTASFLRTAIRERADDINAMERLEYTQLFHFALNASHMLMRVHFGVSLADPGSLAKHKGLLNRTWDAAKPNYADGKALIRHSLVARILRYSELTGWTPSADDVMTFAHEFITEYTDPSHADVAKEINDDYRAHSIYFIRDALIFCEFEHAVSFADAGRILRVLKFWAFAFRGAGLHNYARECIEILLRWKYELTPALRDALESAWFVNRWGLPGRWIAADLYVEQLNFWVKVSVI</sequence>
<evidence type="ECO:0000313" key="2">
    <source>
        <dbReference type="Proteomes" id="UP000814033"/>
    </source>
</evidence>
<accession>A0ACB8RKB5</accession>
<organism evidence="1 2">
    <name type="scientific">Auriscalpium vulgare</name>
    <dbReference type="NCBI Taxonomy" id="40419"/>
    <lineage>
        <taxon>Eukaryota</taxon>
        <taxon>Fungi</taxon>
        <taxon>Dikarya</taxon>
        <taxon>Basidiomycota</taxon>
        <taxon>Agaricomycotina</taxon>
        <taxon>Agaricomycetes</taxon>
        <taxon>Russulales</taxon>
        <taxon>Auriscalpiaceae</taxon>
        <taxon>Auriscalpium</taxon>
    </lineage>
</organism>
<dbReference type="EMBL" id="MU275976">
    <property type="protein sequence ID" value="KAI0044636.1"/>
    <property type="molecule type" value="Genomic_DNA"/>
</dbReference>
<keyword evidence="2" id="KW-1185">Reference proteome</keyword>
<evidence type="ECO:0000313" key="1">
    <source>
        <dbReference type="EMBL" id="KAI0044636.1"/>
    </source>
</evidence>